<accession>A0A2T0MJM3</accession>
<dbReference type="PANTHER" id="PTHR30329:SF21">
    <property type="entry name" value="LIPOPROTEIN YIAD-RELATED"/>
    <property type="match status" value="1"/>
</dbReference>
<dbReference type="PROSITE" id="PS51123">
    <property type="entry name" value="OMPA_2"/>
    <property type="match status" value="1"/>
</dbReference>
<keyword evidence="7" id="KW-1185">Reference proteome</keyword>
<keyword evidence="3" id="KW-0998">Cell outer membrane</keyword>
<dbReference type="InterPro" id="IPR006665">
    <property type="entry name" value="OmpA-like"/>
</dbReference>
<dbReference type="SUPFAM" id="SSF82171">
    <property type="entry name" value="DPP6 N-terminal domain-like"/>
    <property type="match status" value="1"/>
</dbReference>
<dbReference type="InterPro" id="IPR006664">
    <property type="entry name" value="OMP_bac"/>
</dbReference>
<gene>
    <name evidence="6" type="ORF">CLV81_1769</name>
</gene>
<protein>
    <submittedName>
        <fullName evidence="6">OmpA family protein</fullName>
    </submittedName>
</protein>
<name>A0A2T0MJM3_9FLAO</name>
<dbReference type="EMBL" id="PVYX01000001">
    <property type="protein sequence ID" value="PRX57759.1"/>
    <property type="molecule type" value="Genomic_DNA"/>
</dbReference>
<organism evidence="6 7">
    <name type="scientific">Flagellimonas meridianipacifica</name>
    <dbReference type="NCBI Taxonomy" id="1080225"/>
    <lineage>
        <taxon>Bacteria</taxon>
        <taxon>Pseudomonadati</taxon>
        <taxon>Bacteroidota</taxon>
        <taxon>Flavobacteriia</taxon>
        <taxon>Flavobacteriales</taxon>
        <taxon>Flavobacteriaceae</taxon>
        <taxon>Flagellimonas</taxon>
    </lineage>
</organism>
<evidence type="ECO:0000256" key="1">
    <source>
        <dbReference type="ARBA" id="ARBA00004442"/>
    </source>
</evidence>
<comment type="caution">
    <text evidence="6">The sequence shown here is derived from an EMBL/GenBank/DDBJ whole genome shotgun (WGS) entry which is preliminary data.</text>
</comment>
<dbReference type="OrthoDB" id="9809364at2"/>
<evidence type="ECO:0000313" key="7">
    <source>
        <dbReference type="Proteomes" id="UP000237640"/>
    </source>
</evidence>
<dbReference type="InterPro" id="IPR036737">
    <property type="entry name" value="OmpA-like_sf"/>
</dbReference>
<evidence type="ECO:0000256" key="4">
    <source>
        <dbReference type="PROSITE-ProRule" id="PRU00473"/>
    </source>
</evidence>
<evidence type="ECO:0000313" key="6">
    <source>
        <dbReference type="EMBL" id="PRX57759.1"/>
    </source>
</evidence>
<dbReference type="GO" id="GO:0009279">
    <property type="term" value="C:cell outer membrane"/>
    <property type="evidence" value="ECO:0007669"/>
    <property type="project" value="UniProtKB-SubCell"/>
</dbReference>
<proteinExistence type="predicted"/>
<comment type="subcellular location">
    <subcellularLocation>
        <location evidence="1">Cell outer membrane</location>
    </subcellularLocation>
</comment>
<dbReference type="PROSITE" id="PS51257">
    <property type="entry name" value="PROKAR_LIPOPROTEIN"/>
    <property type="match status" value="1"/>
</dbReference>
<dbReference type="SUPFAM" id="SSF103088">
    <property type="entry name" value="OmpA-like"/>
    <property type="match status" value="1"/>
</dbReference>
<dbReference type="RefSeq" id="WP_106144629.1">
    <property type="nucleotide sequence ID" value="NZ_PVYX01000001.1"/>
</dbReference>
<dbReference type="CDD" id="cd07185">
    <property type="entry name" value="OmpA_C-like"/>
    <property type="match status" value="1"/>
</dbReference>
<evidence type="ECO:0000256" key="2">
    <source>
        <dbReference type="ARBA" id="ARBA00023136"/>
    </source>
</evidence>
<keyword evidence="2 4" id="KW-0472">Membrane</keyword>
<evidence type="ECO:0000259" key="5">
    <source>
        <dbReference type="PROSITE" id="PS51123"/>
    </source>
</evidence>
<sequence>MTLQRNIHLFLVLGLMACSLFGQEKRLKADDYFFQYAYKQAITSYESEQAKGTLLTERQTLNLADSYYKVGRFEEASTVYSRLYEKDSSLLNSLQFNMMLQSLSVMFDFNKVDSLLSKKATSFSKELFENKEFNVSLLSQQDQAEGLEYEIFNAQVNSPQSDFSPTFFGDEILFSSDRNQNTKKKYAPTGAGYLNIFKADILNDGQVNNQKVFSDIPASNFHKATPSYSEDLKTVFYVASNTDDGELVFNENGKNALSIAKIALGGRPQLLFRDLSTSFYYPFYEEATGRLYFAADFEDGYGGTDLYYVATNNGQIMSAPVNLGPRINSPGNEISPFIFENSFYFASDVFYGLGGMDIYQSTIETGDGFSIPVNLGSGINSVHDDFGMVIRNEGAGLLGYFASNRKGGKGGDDIYGFRVEEKPGLKTITVKGRVVKAYDSTENINNASVQLLGASGEVLKETISDLNGKYRLEIPWQDSITIRSTKNRFSSFVKNLKGEEIETVLKTDYNIGLALYDDLVEEREGQKVVKFQKFFFGRGRTNLDASITVELDKVVDFINNFPSAQLRIETYTDSRGGNSTNFRLTQARSDAVKKYLIDNGVPASNILYSLGYGEQKILNNCTNGVYCLEVLHRRNQRTLIVVLNDNILFSE</sequence>
<dbReference type="InterPro" id="IPR050330">
    <property type="entry name" value="Bact_OuterMem_StrucFunc"/>
</dbReference>
<dbReference type="Gene3D" id="3.30.1330.60">
    <property type="entry name" value="OmpA-like domain"/>
    <property type="match status" value="1"/>
</dbReference>
<reference evidence="6 7" key="1">
    <citation type="submission" date="2018-03" db="EMBL/GenBank/DDBJ databases">
        <title>Genomic Encyclopedia of Archaeal and Bacterial Type Strains, Phase II (KMG-II): from individual species to whole genera.</title>
        <authorList>
            <person name="Goeker M."/>
        </authorList>
    </citation>
    <scope>NUCLEOTIDE SEQUENCE [LARGE SCALE GENOMIC DNA]</scope>
    <source>
        <strain evidence="6 7">DSM 25027</strain>
    </source>
</reference>
<dbReference type="PANTHER" id="PTHR30329">
    <property type="entry name" value="STATOR ELEMENT OF FLAGELLAR MOTOR COMPLEX"/>
    <property type="match status" value="1"/>
</dbReference>
<feature type="domain" description="OmpA-like" evidence="5">
    <location>
        <begin position="524"/>
        <end position="646"/>
    </location>
</feature>
<dbReference type="Pfam" id="PF00691">
    <property type="entry name" value="OmpA"/>
    <property type="match status" value="1"/>
</dbReference>
<dbReference type="AlphaFoldDB" id="A0A2T0MJM3"/>
<dbReference type="Proteomes" id="UP000237640">
    <property type="component" value="Unassembled WGS sequence"/>
</dbReference>
<dbReference type="PRINTS" id="PR01021">
    <property type="entry name" value="OMPADOMAIN"/>
</dbReference>
<evidence type="ECO:0000256" key="3">
    <source>
        <dbReference type="ARBA" id="ARBA00023237"/>
    </source>
</evidence>